<dbReference type="Proteomes" id="UP000005239">
    <property type="component" value="Unassembled WGS sequence"/>
</dbReference>
<gene>
    <name evidence="2" type="primary">WBGene00273504</name>
</gene>
<sequence>MGVRWAGSADVKLQTPPETCLDSATTTDPDVPSSSSGRPPGKGSRGKSMKLVRIHYGVMKLRQSRITDKDY</sequence>
<evidence type="ECO:0000313" key="3">
    <source>
        <dbReference type="Proteomes" id="UP000005239"/>
    </source>
</evidence>
<protein>
    <submittedName>
        <fullName evidence="2">Uncharacterized protein</fullName>
    </submittedName>
</protein>
<proteinExistence type="predicted"/>
<reference evidence="3" key="1">
    <citation type="journal article" date="2008" name="Nat. Genet.">
        <title>The Pristionchus pacificus genome provides a unique perspective on nematode lifestyle and parasitism.</title>
        <authorList>
            <person name="Dieterich C."/>
            <person name="Clifton S.W."/>
            <person name="Schuster L.N."/>
            <person name="Chinwalla A."/>
            <person name="Delehaunty K."/>
            <person name="Dinkelacker I."/>
            <person name="Fulton L."/>
            <person name="Fulton R."/>
            <person name="Godfrey J."/>
            <person name="Minx P."/>
            <person name="Mitreva M."/>
            <person name="Roeseler W."/>
            <person name="Tian H."/>
            <person name="Witte H."/>
            <person name="Yang S.P."/>
            <person name="Wilson R.K."/>
            <person name="Sommer R.J."/>
        </authorList>
    </citation>
    <scope>NUCLEOTIDE SEQUENCE [LARGE SCALE GENOMIC DNA]</scope>
    <source>
        <strain evidence="3">PS312</strain>
    </source>
</reference>
<evidence type="ECO:0000256" key="1">
    <source>
        <dbReference type="SAM" id="MobiDB-lite"/>
    </source>
</evidence>
<evidence type="ECO:0000313" key="2">
    <source>
        <dbReference type="EnsemblMetazoa" id="PPA35135.1"/>
    </source>
</evidence>
<accession>A0A8R1YP95</accession>
<reference evidence="2" key="2">
    <citation type="submission" date="2022-06" db="UniProtKB">
        <authorList>
            <consortium name="EnsemblMetazoa"/>
        </authorList>
    </citation>
    <scope>IDENTIFICATION</scope>
    <source>
        <strain evidence="2">PS312</strain>
    </source>
</reference>
<organism evidence="2 3">
    <name type="scientific">Pristionchus pacificus</name>
    <name type="common">Parasitic nematode worm</name>
    <dbReference type="NCBI Taxonomy" id="54126"/>
    <lineage>
        <taxon>Eukaryota</taxon>
        <taxon>Metazoa</taxon>
        <taxon>Ecdysozoa</taxon>
        <taxon>Nematoda</taxon>
        <taxon>Chromadorea</taxon>
        <taxon>Rhabditida</taxon>
        <taxon>Rhabditina</taxon>
        <taxon>Diplogasteromorpha</taxon>
        <taxon>Diplogasteroidea</taxon>
        <taxon>Neodiplogasteridae</taxon>
        <taxon>Pristionchus</taxon>
    </lineage>
</organism>
<feature type="compositionally biased region" description="Low complexity" evidence="1">
    <location>
        <begin position="22"/>
        <end position="42"/>
    </location>
</feature>
<dbReference type="AlphaFoldDB" id="A0A2A6B5N3"/>
<keyword evidence="3" id="KW-1185">Reference proteome</keyword>
<feature type="region of interest" description="Disordered" evidence="1">
    <location>
        <begin position="1"/>
        <end position="50"/>
    </location>
</feature>
<accession>A0A2A6B5N3</accession>
<dbReference type="EnsemblMetazoa" id="PPA35135.1">
    <property type="protein sequence ID" value="PPA35135.1"/>
    <property type="gene ID" value="WBGene00273504"/>
</dbReference>
<name>A0A2A6B5N3_PRIPA</name>